<evidence type="ECO:0000256" key="2">
    <source>
        <dbReference type="ARBA" id="ARBA00008420"/>
    </source>
</evidence>
<reference evidence="10 11" key="1">
    <citation type="submission" date="2020-04" db="EMBL/GenBank/DDBJ databases">
        <title>Thermobifida alba genome sequencing and assembly.</title>
        <authorList>
            <person name="Luzics S."/>
            <person name="Horvath B."/>
            <person name="Nagy I."/>
            <person name="Toth A."/>
            <person name="Nagy I."/>
            <person name="Kukolya J."/>
        </authorList>
    </citation>
    <scope>NUCLEOTIDE SEQUENCE [LARGE SCALE GENOMIC DNA]</scope>
    <source>
        <strain evidence="10 11">DSM 43795</strain>
    </source>
</reference>
<proteinExistence type="inferred from homology"/>
<keyword evidence="5 9" id="KW-0547">Nucleotide-binding</keyword>
<dbReference type="Pfam" id="PF13671">
    <property type="entry name" value="AAA_33"/>
    <property type="match status" value="1"/>
</dbReference>
<dbReference type="NCBIfam" id="TIGR01313">
    <property type="entry name" value="therm_gnt_kin"/>
    <property type="match status" value="1"/>
</dbReference>
<evidence type="ECO:0000256" key="1">
    <source>
        <dbReference type="ARBA" id="ARBA00004761"/>
    </source>
</evidence>
<evidence type="ECO:0000256" key="8">
    <source>
        <dbReference type="ARBA" id="ARBA00048090"/>
    </source>
</evidence>
<dbReference type="Gene3D" id="3.40.50.300">
    <property type="entry name" value="P-loop containing nucleotide triphosphate hydrolases"/>
    <property type="match status" value="1"/>
</dbReference>
<evidence type="ECO:0000313" key="11">
    <source>
        <dbReference type="Proteomes" id="UP000832041"/>
    </source>
</evidence>
<protein>
    <recommendedName>
        <fullName evidence="3 9">Gluconokinase</fullName>
        <ecNumber evidence="3 9">2.7.1.12</ecNumber>
    </recommendedName>
</protein>
<comment type="similarity">
    <text evidence="2 9">Belongs to the gluconokinase GntK/GntV family.</text>
</comment>
<dbReference type="PANTHER" id="PTHR43442:SF3">
    <property type="entry name" value="GLUCONOKINASE-RELATED"/>
    <property type="match status" value="1"/>
</dbReference>
<evidence type="ECO:0000256" key="9">
    <source>
        <dbReference type="RuleBase" id="RU363066"/>
    </source>
</evidence>
<keyword evidence="4 9" id="KW-0808">Transferase</keyword>
<dbReference type="PANTHER" id="PTHR43442">
    <property type="entry name" value="GLUCONOKINASE-RELATED"/>
    <property type="match status" value="1"/>
</dbReference>
<evidence type="ECO:0000313" key="10">
    <source>
        <dbReference type="EMBL" id="UPT21335.1"/>
    </source>
</evidence>
<gene>
    <name evidence="10" type="ORF">FOF52_10490</name>
</gene>
<keyword evidence="7 9" id="KW-0067">ATP-binding</keyword>
<evidence type="ECO:0000256" key="7">
    <source>
        <dbReference type="ARBA" id="ARBA00022840"/>
    </source>
</evidence>
<dbReference type="SUPFAM" id="SSF52540">
    <property type="entry name" value="P-loop containing nucleoside triphosphate hydrolases"/>
    <property type="match status" value="1"/>
</dbReference>
<dbReference type="EMBL" id="CP051627">
    <property type="protein sequence ID" value="UPT21335.1"/>
    <property type="molecule type" value="Genomic_DNA"/>
</dbReference>
<dbReference type="InterPro" id="IPR006001">
    <property type="entry name" value="Therm_gnt_kin"/>
</dbReference>
<dbReference type="Proteomes" id="UP000832041">
    <property type="component" value="Chromosome"/>
</dbReference>
<evidence type="ECO:0000256" key="4">
    <source>
        <dbReference type="ARBA" id="ARBA00022679"/>
    </source>
</evidence>
<evidence type="ECO:0000256" key="3">
    <source>
        <dbReference type="ARBA" id="ARBA00012054"/>
    </source>
</evidence>
<keyword evidence="6 9" id="KW-0418">Kinase</keyword>
<name>A0ABY4L4U1_THEAE</name>
<dbReference type="InterPro" id="IPR027417">
    <property type="entry name" value="P-loop_NTPase"/>
</dbReference>
<accession>A0ABY4L4U1</accession>
<evidence type="ECO:0000256" key="5">
    <source>
        <dbReference type="ARBA" id="ARBA00022741"/>
    </source>
</evidence>
<comment type="catalytic activity">
    <reaction evidence="8 9">
        <text>D-gluconate + ATP = 6-phospho-D-gluconate + ADP + H(+)</text>
        <dbReference type="Rhea" id="RHEA:19433"/>
        <dbReference type="ChEBI" id="CHEBI:15378"/>
        <dbReference type="ChEBI" id="CHEBI:18391"/>
        <dbReference type="ChEBI" id="CHEBI:30616"/>
        <dbReference type="ChEBI" id="CHEBI:58759"/>
        <dbReference type="ChEBI" id="CHEBI:456216"/>
        <dbReference type="EC" id="2.7.1.12"/>
    </reaction>
</comment>
<sequence>MHFVFMGVSGSGKTTVARGVSQRLGIPFADADDFHPEANVAKMANGVPLTDADRLPWLRSLAAWIGEHEERGDSSVLACSALRRSYRDILRGGAPGVFFVHLHGPAELIGERLRRRRGHFMPPGLLDSQFAALEPLGPDEAGVVLDVAAAPEELVAEAARTAAGLLAERR</sequence>
<dbReference type="CDD" id="cd02021">
    <property type="entry name" value="GntK"/>
    <property type="match status" value="1"/>
</dbReference>
<keyword evidence="11" id="KW-1185">Reference proteome</keyword>
<dbReference type="EC" id="2.7.1.12" evidence="3 9"/>
<dbReference type="RefSeq" id="WP_248593639.1">
    <property type="nucleotide sequence ID" value="NZ_BAABEB010000002.1"/>
</dbReference>
<evidence type="ECO:0000256" key="6">
    <source>
        <dbReference type="ARBA" id="ARBA00022777"/>
    </source>
</evidence>
<organism evidence="10 11">
    <name type="scientific">Thermobifida alba</name>
    <name type="common">Thermomonospora alba</name>
    <dbReference type="NCBI Taxonomy" id="53522"/>
    <lineage>
        <taxon>Bacteria</taxon>
        <taxon>Bacillati</taxon>
        <taxon>Actinomycetota</taxon>
        <taxon>Actinomycetes</taxon>
        <taxon>Streptosporangiales</taxon>
        <taxon>Nocardiopsidaceae</taxon>
        <taxon>Thermobifida</taxon>
    </lineage>
</organism>
<comment type="pathway">
    <text evidence="1">Carbohydrate acid metabolism.</text>
</comment>